<keyword evidence="5" id="KW-1185">Reference proteome</keyword>
<comment type="similarity">
    <text evidence="1">Belongs to the protein disulfide isomerase family.</text>
</comment>
<dbReference type="EMBL" id="CAUYUJ010000248">
    <property type="protein sequence ID" value="CAK0789496.1"/>
    <property type="molecule type" value="Genomic_DNA"/>
</dbReference>
<dbReference type="SUPFAM" id="SSF52833">
    <property type="entry name" value="Thioredoxin-like"/>
    <property type="match status" value="1"/>
</dbReference>
<accession>A0ABN9PH51</accession>
<dbReference type="CDD" id="cd02961">
    <property type="entry name" value="PDI_a_family"/>
    <property type="match status" value="1"/>
</dbReference>
<name>A0ABN9PH51_9DINO</name>
<organism evidence="4 5">
    <name type="scientific">Prorocentrum cordatum</name>
    <dbReference type="NCBI Taxonomy" id="2364126"/>
    <lineage>
        <taxon>Eukaryota</taxon>
        <taxon>Sar</taxon>
        <taxon>Alveolata</taxon>
        <taxon>Dinophyceae</taxon>
        <taxon>Prorocentrales</taxon>
        <taxon>Prorocentraceae</taxon>
        <taxon>Prorocentrum</taxon>
    </lineage>
</organism>
<feature type="signal peptide" evidence="2">
    <location>
        <begin position="1"/>
        <end position="22"/>
    </location>
</feature>
<proteinExistence type="inferred from homology"/>
<dbReference type="InterPro" id="IPR036249">
    <property type="entry name" value="Thioredoxin-like_sf"/>
</dbReference>
<dbReference type="PROSITE" id="PS51352">
    <property type="entry name" value="THIOREDOXIN_2"/>
    <property type="match status" value="1"/>
</dbReference>
<dbReference type="Proteomes" id="UP001189429">
    <property type="component" value="Unassembled WGS sequence"/>
</dbReference>
<feature type="domain" description="Thioredoxin" evidence="3">
    <location>
        <begin position="14"/>
        <end position="135"/>
    </location>
</feature>
<evidence type="ECO:0000313" key="5">
    <source>
        <dbReference type="Proteomes" id="UP001189429"/>
    </source>
</evidence>
<evidence type="ECO:0000256" key="2">
    <source>
        <dbReference type="SAM" id="SignalP"/>
    </source>
</evidence>
<comment type="caution">
    <text evidence="4">The sequence shown here is derived from an EMBL/GenBank/DDBJ whole genome shotgun (WGS) entry which is preliminary data.</text>
</comment>
<dbReference type="Gene3D" id="3.40.30.10">
    <property type="entry name" value="Glutaredoxin"/>
    <property type="match status" value="2"/>
</dbReference>
<gene>
    <name evidence="4" type="ORF">PCOR1329_LOCUS1045</name>
</gene>
<evidence type="ECO:0000313" key="4">
    <source>
        <dbReference type="EMBL" id="CAK0789496.1"/>
    </source>
</evidence>
<reference evidence="4" key="1">
    <citation type="submission" date="2023-10" db="EMBL/GenBank/DDBJ databases">
        <authorList>
            <person name="Chen Y."/>
            <person name="Shah S."/>
            <person name="Dougan E. K."/>
            <person name="Thang M."/>
            <person name="Chan C."/>
        </authorList>
    </citation>
    <scope>NUCLEOTIDE SEQUENCE [LARGE SCALE GENOMIC DNA]</scope>
</reference>
<dbReference type="PANTHER" id="PTHR18929">
    <property type="entry name" value="PROTEIN DISULFIDE ISOMERASE"/>
    <property type="match status" value="1"/>
</dbReference>
<protein>
    <recommendedName>
        <fullName evidence="3">Thioredoxin domain-containing protein</fullName>
    </recommendedName>
</protein>
<evidence type="ECO:0000256" key="1">
    <source>
        <dbReference type="ARBA" id="ARBA00006347"/>
    </source>
</evidence>
<keyword evidence="2" id="KW-0732">Signal</keyword>
<sequence length="431" mass="47323">MGTGASSVALLWLFSALRAGRSAPLESRQGDTVLSLSAHNFATTLQTNHAVLVAFCAPFCSHCNNLKPELEKAKGALNGRVLLATVDAHSEVDLAQMFDIGAYPTVYFWRGGQQYQYGGGRHNSSIVKWLLEHSGLSVLVTNEEGLATALRTRRTATIFVARGQQHLQNIFREVAIEHNEMGTFYFVETSGDPVVQVYRGVNEVVDLRGEETKISAAVLGFLQTEQLPQWGEITQRNYATYMKSGFEYLLWACFDPSTVQADAKHLSEMFVRIADQAKTALFVYLDTAAQGEFARDDLGCTDYPTLSFQFLNSTPGKDKRHTLPFSVADITEQAISLWMQRVINGETNEQALLQGVGRECLVRVHNVGQTLTSETCAELVSGRAGQGCGVTFMFSAASTQSGCWCCAPGDVGKANRLWSLYKISGPTPERM</sequence>
<evidence type="ECO:0000259" key="3">
    <source>
        <dbReference type="PROSITE" id="PS51352"/>
    </source>
</evidence>
<feature type="chain" id="PRO_5045235817" description="Thioredoxin domain-containing protein" evidence="2">
    <location>
        <begin position="23"/>
        <end position="431"/>
    </location>
</feature>
<dbReference type="PANTHER" id="PTHR18929:SF246">
    <property type="entry name" value="PROTEIN DISULFIDE ISOMERASE-LIKE 1-4"/>
    <property type="match status" value="1"/>
</dbReference>
<dbReference type="Pfam" id="PF00085">
    <property type="entry name" value="Thioredoxin"/>
    <property type="match status" value="1"/>
</dbReference>
<dbReference type="InterPro" id="IPR013766">
    <property type="entry name" value="Thioredoxin_domain"/>
</dbReference>